<dbReference type="AlphaFoldDB" id="A0AAE9XJ71"/>
<evidence type="ECO:0000313" key="1">
    <source>
        <dbReference type="EMBL" id="WCG23261.1"/>
    </source>
</evidence>
<dbReference type="Proteomes" id="UP001179600">
    <property type="component" value="Chromosome"/>
</dbReference>
<dbReference type="Pfam" id="PF05256">
    <property type="entry name" value="UPF0223"/>
    <property type="match status" value="1"/>
</dbReference>
<dbReference type="InterPro" id="IPR023324">
    <property type="entry name" value="BH2638-like_sf"/>
</dbReference>
<dbReference type="NCBIfam" id="NF003353">
    <property type="entry name" value="PRK04387.1"/>
    <property type="match status" value="1"/>
</dbReference>
<evidence type="ECO:0000313" key="2">
    <source>
        <dbReference type="Proteomes" id="UP001179600"/>
    </source>
</evidence>
<protein>
    <submittedName>
        <fullName evidence="1">UPF0223 family protein</fullName>
    </submittedName>
</protein>
<name>A0AAE9XJ71_9ENTE</name>
<dbReference type="GeneID" id="72385197"/>
<reference evidence="1" key="1">
    <citation type="submission" date="2023-01" db="EMBL/GenBank/DDBJ databases">
        <title>Oxazolidinone resistance genes in florfenicol resistant enterococci from beef cattle and veal calves at slaughter.</title>
        <authorList>
            <person name="Biggel M."/>
        </authorList>
    </citation>
    <scope>NUCLEOTIDE SEQUENCE</scope>
    <source>
        <strain evidence="1">K204-1</strain>
    </source>
</reference>
<accession>A0AAE9XJ71</accession>
<organism evidence="1 2">
    <name type="scientific">Vagococcus lutrae</name>
    <dbReference type="NCBI Taxonomy" id="81947"/>
    <lineage>
        <taxon>Bacteria</taxon>
        <taxon>Bacillati</taxon>
        <taxon>Bacillota</taxon>
        <taxon>Bacilli</taxon>
        <taxon>Lactobacillales</taxon>
        <taxon>Enterococcaceae</taxon>
        <taxon>Vagococcus</taxon>
    </lineage>
</organism>
<gene>
    <name evidence="1" type="ORF">PML95_03195</name>
</gene>
<dbReference type="InterPro" id="IPR007920">
    <property type="entry name" value="UPF0223"/>
</dbReference>
<dbReference type="RefSeq" id="WP_023606709.1">
    <property type="nucleotide sequence ID" value="NZ_CP081833.1"/>
</dbReference>
<dbReference type="PIRSF" id="PIRSF037260">
    <property type="entry name" value="UPF0223"/>
    <property type="match status" value="1"/>
</dbReference>
<dbReference type="SUPFAM" id="SSF158504">
    <property type="entry name" value="BH2638-like"/>
    <property type="match status" value="1"/>
</dbReference>
<sequence length="94" mass="11087">MEGYTYPLDLDWSQAEMVAVVNMWEAVEKAYEEGIEREQLLTRYQKFKEVVKSIGEERTLGREFEEVSGYSLYRVMQEVRKTTAPVIKMKGRKV</sequence>
<dbReference type="Gene3D" id="1.10.220.80">
    <property type="entry name" value="BH2638-like"/>
    <property type="match status" value="1"/>
</dbReference>
<proteinExistence type="predicted"/>
<dbReference type="EMBL" id="CP116507">
    <property type="protein sequence ID" value="WCG23261.1"/>
    <property type="molecule type" value="Genomic_DNA"/>
</dbReference>